<evidence type="ECO:0000256" key="12">
    <source>
        <dbReference type="SAM" id="Phobius"/>
    </source>
</evidence>
<feature type="transmembrane region" description="Helical" evidence="12">
    <location>
        <begin position="189"/>
        <end position="209"/>
    </location>
</feature>
<keyword evidence="3" id="KW-0488">Methylation</keyword>
<dbReference type="CDD" id="cd06225">
    <property type="entry name" value="HAMP"/>
    <property type="match status" value="1"/>
</dbReference>
<protein>
    <recommendedName>
        <fullName evidence="18">Methyl-accepting chemotaxis protein</fullName>
    </recommendedName>
</protein>
<keyword evidence="6 12" id="KW-0812">Transmembrane</keyword>
<keyword evidence="7 12" id="KW-1133">Transmembrane helix</keyword>
<evidence type="ECO:0000256" key="10">
    <source>
        <dbReference type="ARBA" id="ARBA00029447"/>
    </source>
</evidence>
<dbReference type="Pfam" id="PF00015">
    <property type="entry name" value="MCPsignal"/>
    <property type="match status" value="1"/>
</dbReference>
<feature type="domain" description="T-SNARE coiled-coil homology" evidence="14">
    <location>
        <begin position="466"/>
        <end position="519"/>
    </location>
</feature>
<dbReference type="GO" id="GO:0005886">
    <property type="term" value="C:plasma membrane"/>
    <property type="evidence" value="ECO:0007669"/>
    <property type="project" value="UniProtKB-SubCell"/>
</dbReference>
<evidence type="ECO:0000256" key="6">
    <source>
        <dbReference type="ARBA" id="ARBA00022692"/>
    </source>
</evidence>
<dbReference type="PROSITE" id="PS50192">
    <property type="entry name" value="T_SNARE"/>
    <property type="match status" value="1"/>
</dbReference>
<feature type="domain" description="HAMP" evidence="15">
    <location>
        <begin position="211"/>
        <end position="265"/>
    </location>
</feature>
<evidence type="ECO:0000259" key="14">
    <source>
        <dbReference type="PROSITE" id="PS50192"/>
    </source>
</evidence>
<evidence type="ECO:0000313" key="16">
    <source>
        <dbReference type="EMBL" id="KHO64838.1"/>
    </source>
</evidence>
<dbReference type="InterPro" id="IPR003660">
    <property type="entry name" value="HAMP_dom"/>
</dbReference>
<evidence type="ECO:0008006" key="18">
    <source>
        <dbReference type="Google" id="ProtNLM"/>
    </source>
</evidence>
<evidence type="ECO:0000256" key="3">
    <source>
        <dbReference type="ARBA" id="ARBA00022481"/>
    </source>
</evidence>
<dbReference type="AlphaFoldDB" id="A0A0B3BK58"/>
<comment type="caution">
    <text evidence="16">The sequence shown here is derived from an EMBL/GenBank/DDBJ whole genome shotgun (WGS) entry which is preliminary data.</text>
</comment>
<name>A0A0B3BK58_9PSED</name>
<evidence type="ECO:0000256" key="7">
    <source>
        <dbReference type="ARBA" id="ARBA00022989"/>
    </source>
</evidence>
<evidence type="ECO:0000313" key="17">
    <source>
        <dbReference type="Proteomes" id="UP000030980"/>
    </source>
</evidence>
<dbReference type="Proteomes" id="UP000030980">
    <property type="component" value="Unassembled WGS sequence"/>
</dbReference>
<evidence type="ECO:0000256" key="11">
    <source>
        <dbReference type="PROSITE-ProRule" id="PRU00284"/>
    </source>
</evidence>
<feature type="domain" description="Methyl-accepting transducer" evidence="13">
    <location>
        <begin position="270"/>
        <end position="506"/>
    </location>
</feature>
<dbReference type="PANTHER" id="PTHR32089:SF120">
    <property type="entry name" value="METHYL-ACCEPTING CHEMOTAXIS PROTEIN TLPQ"/>
    <property type="match status" value="1"/>
</dbReference>
<dbReference type="FunFam" id="1.10.287.950:FF:000001">
    <property type="entry name" value="Methyl-accepting chemotaxis sensory transducer"/>
    <property type="match status" value="1"/>
</dbReference>
<sequence length="543" mass="59361">MLSRLSIQRTLALSFGAILAALFAFSLYLQVGISRVGDRLESLVDRNISLLATISHLRYSTVTYRRFALDYGLTVNPAEHRVILEKVEANNRAVDRYLRQMEALASTPALNRFIRDFSAGMQDYHRMQDNYIGLIGQGRIDEARRTILGPMLAPFDRLVGLLADLQTEIVSEAEQLKTEQLAALQRQQLLQAVFGVLLLLFTLTMGWLITGKIKRPLQLLSGQMHRVGQGDLSEALRLREFDEDELGALARDFHGMQQGIATLVSEVQVRLKELDLATDQVLGLSRDGSRILDAQQHDIGQIASAMNQMEATFQEMARTTTHAAEVASRASGQAHSSDQVVSGAIGQLTQAAAEIEEAGRLASVLQQDSTAIGAISDVISQIADQTNLLALNAAIEAARAGEQGRGFAVVADEVRNLARRTQDSIGEINGIITQLQNRSAQIGDSMQRGQTSMQQSVEQAGAAGGSMREISRSVVEISDLNIQIATAVEQQNQVTQELNRNLESINGNSEKVAASARRAGEAGQHLEALTERLRELVGRFRLS</sequence>
<dbReference type="GO" id="GO:0007165">
    <property type="term" value="P:signal transduction"/>
    <property type="evidence" value="ECO:0007669"/>
    <property type="project" value="UniProtKB-KW"/>
</dbReference>
<comment type="similarity">
    <text evidence="10">Belongs to the methyl-accepting chemotaxis (MCP) protein family.</text>
</comment>
<dbReference type="InterPro" id="IPR004089">
    <property type="entry name" value="MCPsignal_dom"/>
</dbReference>
<keyword evidence="9 11" id="KW-0807">Transducer</keyword>
<dbReference type="Pfam" id="PF00672">
    <property type="entry name" value="HAMP"/>
    <property type="match status" value="1"/>
</dbReference>
<dbReference type="PANTHER" id="PTHR32089">
    <property type="entry name" value="METHYL-ACCEPTING CHEMOTAXIS PROTEIN MCPB"/>
    <property type="match status" value="1"/>
</dbReference>
<dbReference type="Gene3D" id="6.10.340.10">
    <property type="match status" value="1"/>
</dbReference>
<dbReference type="SUPFAM" id="SSF58104">
    <property type="entry name" value="Methyl-accepting chemotaxis protein (MCP) signaling domain"/>
    <property type="match status" value="1"/>
</dbReference>
<reference evidence="16 17" key="1">
    <citation type="submission" date="2014-11" db="EMBL/GenBank/DDBJ databases">
        <title>Genome sequence of Pseudomonas tuomuerensis JCM 14085.</title>
        <authorList>
            <person name="Shin S.-K."/>
            <person name="Yi H."/>
        </authorList>
    </citation>
    <scope>NUCLEOTIDE SEQUENCE [LARGE SCALE GENOMIC DNA]</scope>
    <source>
        <strain evidence="16 17">JCM 14085</strain>
    </source>
</reference>
<dbReference type="SMART" id="SM00304">
    <property type="entry name" value="HAMP"/>
    <property type="match status" value="2"/>
</dbReference>
<comment type="subcellular location">
    <subcellularLocation>
        <location evidence="1">Cell inner membrane</location>
        <topology evidence="1">Multi-pass membrane protein</topology>
    </subcellularLocation>
</comment>
<evidence type="ECO:0000256" key="9">
    <source>
        <dbReference type="ARBA" id="ARBA00023224"/>
    </source>
</evidence>
<dbReference type="PROSITE" id="PS50111">
    <property type="entry name" value="CHEMOTAXIS_TRANSDUC_2"/>
    <property type="match status" value="1"/>
</dbReference>
<keyword evidence="8 12" id="KW-0472">Membrane</keyword>
<dbReference type="STRING" id="706570.PT85_11725"/>
<keyword evidence="5" id="KW-0997">Cell inner membrane</keyword>
<accession>A0A0B3BK58</accession>
<organism evidence="16 17">
    <name type="scientific">Pseudomonas flexibilis</name>
    <dbReference type="NCBI Taxonomy" id="706570"/>
    <lineage>
        <taxon>Bacteria</taxon>
        <taxon>Pseudomonadati</taxon>
        <taxon>Pseudomonadota</taxon>
        <taxon>Gammaproteobacteria</taxon>
        <taxon>Pseudomonadales</taxon>
        <taxon>Pseudomonadaceae</taxon>
        <taxon>Pseudomonas</taxon>
    </lineage>
</organism>
<dbReference type="EMBL" id="JTAK01000004">
    <property type="protein sequence ID" value="KHO64838.1"/>
    <property type="molecule type" value="Genomic_DNA"/>
</dbReference>
<evidence type="ECO:0000256" key="2">
    <source>
        <dbReference type="ARBA" id="ARBA00022475"/>
    </source>
</evidence>
<dbReference type="SMART" id="SM00283">
    <property type="entry name" value="MA"/>
    <property type="match status" value="1"/>
</dbReference>
<evidence type="ECO:0000256" key="8">
    <source>
        <dbReference type="ARBA" id="ARBA00023136"/>
    </source>
</evidence>
<proteinExistence type="inferred from homology"/>
<evidence type="ECO:0000256" key="4">
    <source>
        <dbReference type="ARBA" id="ARBA00022500"/>
    </source>
</evidence>
<keyword evidence="4" id="KW-0145">Chemotaxis</keyword>
<keyword evidence="17" id="KW-1185">Reference proteome</keyword>
<evidence type="ECO:0000259" key="15">
    <source>
        <dbReference type="PROSITE" id="PS50885"/>
    </source>
</evidence>
<keyword evidence="2" id="KW-1003">Cell membrane</keyword>
<dbReference type="Pfam" id="PF12729">
    <property type="entry name" value="4HB_MCP_1"/>
    <property type="match status" value="1"/>
</dbReference>
<evidence type="ECO:0000259" key="13">
    <source>
        <dbReference type="PROSITE" id="PS50111"/>
    </source>
</evidence>
<evidence type="ECO:0000256" key="1">
    <source>
        <dbReference type="ARBA" id="ARBA00004429"/>
    </source>
</evidence>
<dbReference type="InterPro" id="IPR000727">
    <property type="entry name" value="T_SNARE_dom"/>
</dbReference>
<dbReference type="Gene3D" id="1.10.287.950">
    <property type="entry name" value="Methyl-accepting chemotaxis protein"/>
    <property type="match status" value="1"/>
</dbReference>
<evidence type="ECO:0000256" key="5">
    <source>
        <dbReference type="ARBA" id="ARBA00022519"/>
    </source>
</evidence>
<dbReference type="GO" id="GO:0006935">
    <property type="term" value="P:chemotaxis"/>
    <property type="evidence" value="ECO:0007669"/>
    <property type="project" value="UniProtKB-KW"/>
</dbReference>
<gene>
    <name evidence="16" type="ORF">PT85_11725</name>
</gene>
<dbReference type="CDD" id="cd11386">
    <property type="entry name" value="MCP_signal"/>
    <property type="match status" value="1"/>
</dbReference>
<dbReference type="PROSITE" id="PS50885">
    <property type="entry name" value="HAMP"/>
    <property type="match status" value="1"/>
</dbReference>
<dbReference type="InterPro" id="IPR024478">
    <property type="entry name" value="HlyB_4HB_MCP"/>
</dbReference>